<evidence type="ECO:0000313" key="2">
    <source>
        <dbReference type="Proteomes" id="UP000799750"/>
    </source>
</evidence>
<sequence length="242" mass="27144">MLPPTNIYLSMPMSSFAIFSALLNMTPFRNTTPNTASPALTDENLHRVDMTPPSKNGHHHSDIAHGRQSEAGFQLCQTVLASQHHRPSDTKAQHLPPFTTVSRSHEIPWDPLNHQHRFLRRASTCPSDKPKSGPYNLQHAGKRLRHQISQAPSELSCEPKHLIPETSFRPHQQSLYQVGNDSMECVVDENEDWQTPPRMSPASGPGTWPLVESDWVLVQTANHAESELAHFGALFIDERSFG</sequence>
<dbReference type="EMBL" id="MU004193">
    <property type="protein sequence ID" value="KAF2493077.1"/>
    <property type="molecule type" value="Genomic_DNA"/>
</dbReference>
<organism evidence="1 2">
    <name type="scientific">Lophium mytilinum</name>
    <dbReference type="NCBI Taxonomy" id="390894"/>
    <lineage>
        <taxon>Eukaryota</taxon>
        <taxon>Fungi</taxon>
        <taxon>Dikarya</taxon>
        <taxon>Ascomycota</taxon>
        <taxon>Pezizomycotina</taxon>
        <taxon>Dothideomycetes</taxon>
        <taxon>Pleosporomycetidae</taxon>
        <taxon>Mytilinidiales</taxon>
        <taxon>Mytilinidiaceae</taxon>
        <taxon>Lophium</taxon>
    </lineage>
</organism>
<reference evidence="1" key="1">
    <citation type="journal article" date="2020" name="Stud. Mycol.">
        <title>101 Dothideomycetes genomes: a test case for predicting lifestyles and emergence of pathogens.</title>
        <authorList>
            <person name="Haridas S."/>
            <person name="Albert R."/>
            <person name="Binder M."/>
            <person name="Bloem J."/>
            <person name="Labutti K."/>
            <person name="Salamov A."/>
            <person name="Andreopoulos B."/>
            <person name="Baker S."/>
            <person name="Barry K."/>
            <person name="Bills G."/>
            <person name="Bluhm B."/>
            <person name="Cannon C."/>
            <person name="Castanera R."/>
            <person name="Culley D."/>
            <person name="Daum C."/>
            <person name="Ezra D."/>
            <person name="Gonzalez J."/>
            <person name="Henrissat B."/>
            <person name="Kuo A."/>
            <person name="Liang C."/>
            <person name="Lipzen A."/>
            <person name="Lutzoni F."/>
            <person name="Magnuson J."/>
            <person name="Mondo S."/>
            <person name="Nolan M."/>
            <person name="Ohm R."/>
            <person name="Pangilinan J."/>
            <person name="Park H.-J."/>
            <person name="Ramirez L."/>
            <person name="Alfaro M."/>
            <person name="Sun H."/>
            <person name="Tritt A."/>
            <person name="Yoshinaga Y."/>
            <person name="Zwiers L.-H."/>
            <person name="Turgeon B."/>
            <person name="Goodwin S."/>
            <person name="Spatafora J."/>
            <person name="Crous P."/>
            <person name="Grigoriev I."/>
        </authorList>
    </citation>
    <scope>NUCLEOTIDE SEQUENCE</scope>
    <source>
        <strain evidence="1">CBS 269.34</strain>
    </source>
</reference>
<evidence type="ECO:0000313" key="1">
    <source>
        <dbReference type="EMBL" id="KAF2493077.1"/>
    </source>
</evidence>
<accession>A0A6A6QQF1</accession>
<dbReference type="AlphaFoldDB" id="A0A6A6QQF1"/>
<name>A0A6A6QQF1_9PEZI</name>
<gene>
    <name evidence="1" type="ORF">BU16DRAFT_97408</name>
</gene>
<protein>
    <submittedName>
        <fullName evidence="1">Uncharacterized protein</fullName>
    </submittedName>
</protein>
<dbReference type="Proteomes" id="UP000799750">
    <property type="component" value="Unassembled WGS sequence"/>
</dbReference>
<proteinExistence type="predicted"/>
<keyword evidence="2" id="KW-1185">Reference proteome</keyword>